<organism evidence="3 4">
    <name type="scientific">Owenia fusiformis</name>
    <name type="common">Polychaete worm</name>
    <dbReference type="NCBI Taxonomy" id="6347"/>
    <lineage>
        <taxon>Eukaryota</taxon>
        <taxon>Metazoa</taxon>
        <taxon>Spiralia</taxon>
        <taxon>Lophotrochozoa</taxon>
        <taxon>Annelida</taxon>
        <taxon>Polychaeta</taxon>
        <taxon>Sedentaria</taxon>
        <taxon>Canalipalpata</taxon>
        <taxon>Sabellida</taxon>
        <taxon>Oweniida</taxon>
        <taxon>Oweniidae</taxon>
        <taxon>Owenia</taxon>
    </lineage>
</organism>
<proteinExistence type="predicted"/>
<evidence type="ECO:0000256" key="1">
    <source>
        <dbReference type="SAM" id="MobiDB-lite"/>
    </source>
</evidence>
<evidence type="ECO:0000313" key="3">
    <source>
        <dbReference type="EMBL" id="CAH1776217.1"/>
    </source>
</evidence>
<dbReference type="Proteomes" id="UP000749559">
    <property type="component" value="Unassembled WGS sequence"/>
</dbReference>
<keyword evidence="2" id="KW-1133">Transmembrane helix</keyword>
<feature type="compositionally biased region" description="Polar residues" evidence="1">
    <location>
        <begin position="126"/>
        <end position="140"/>
    </location>
</feature>
<name>A0A8S4N5H0_OWEFU</name>
<sequence>MYTSVPYKEPVQCVDGRVLCGGARPKDMSSLDHDDAIEILSVQLDNSISRDVSESPFFTDILKQQRNAQVLDKDEPPTAKQKKVARIVGVIAFLMIAMSMILVGVTLAMSDHIDDMDGSTPEPTPTRISTNQNTASNGTLGQYMRKANSEAPHSRTWTVKPKIHNDTGG</sequence>
<dbReference type="EMBL" id="CAIIXF020000001">
    <property type="protein sequence ID" value="CAH1776217.1"/>
    <property type="molecule type" value="Genomic_DNA"/>
</dbReference>
<reference evidence="3" key="1">
    <citation type="submission" date="2022-03" db="EMBL/GenBank/DDBJ databases">
        <authorList>
            <person name="Martin C."/>
        </authorList>
    </citation>
    <scope>NUCLEOTIDE SEQUENCE</scope>
</reference>
<keyword evidence="2" id="KW-0812">Transmembrane</keyword>
<keyword evidence="2" id="KW-0472">Membrane</keyword>
<evidence type="ECO:0000256" key="2">
    <source>
        <dbReference type="SAM" id="Phobius"/>
    </source>
</evidence>
<protein>
    <recommendedName>
        <fullName evidence="5">Transmembrane protein</fullName>
    </recommendedName>
</protein>
<gene>
    <name evidence="3" type="ORF">OFUS_LOCUS3412</name>
</gene>
<evidence type="ECO:0000313" key="4">
    <source>
        <dbReference type="Proteomes" id="UP000749559"/>
    </source>
</evidence>
<feature type="transmembrane region" description="Helical" evidence="2">
    <location>
        <begin position="87"/>
        <end position="109"/>
    </location>
</feature>
<comment type="caution">
    <text evidence="3">The sequence shown here is derived from an EMBL/GenBank/DDBJ whole genome shotgun (WGS) entry which is preliminary data.</text>
</comment>
<dbReference type="AlphaFoldDB" id="A0A8S4N5H0"/>
<feature type="region of interest" description="Disordered" evidence="1">
    <location>
        <begin position="116"/>
        <end position="169"/>
    </location>
</feature>
<keyword evidence="4" id="KW-1185">Reference proteome</keyword>
<evidence type="ECO:0008006" key="5">
    <source>
        <dbReference type="Google" id="ProtNLM"/>
    </source>
</evidence>
<accession>A0A8S4N5H0</accession>
<dbReference type="OrthoDB" id="6129421at2759"/>